<organism evidence="5 6">
    <name type="scientific">Thermocatellispora tengchongensis</name>
    <dbReference type="NCBI Taxonomy" id="1073253"/>
    <lineage>
        <taxon>Bacteria</taxon>
        <taxon>Bacillati</taxon>
        <taxon>Actinomycetota</taxon>
        <taxon>Actinomycetes</taxon>
        <taxon>Streptosporangiales</taxon>
        <taxon>Streptosporangiaceae</taxon>
        <taxon>Thermocatellispora</taxon>
    </lineage>
</organism>
<dbReference type="EMBL" id="JACHGN010000028">
    <property type="protein sequence ID" value="MBB5139197.1"/>
    <property type="molecule type" value="Genomic_DNA"/>
</dbReference>
<evidence type="ECO:0000313" key="6">
    <source>
        <dbReference type="Proteomes" id="UP000578449"/>
    </source>
</evidence>
<reference evidence="5 6" key="1">
    <citation type="submission" date="2020-08" db="EMBL/GenBank/DDBJ databases">
        <title>Genomic Encyclopedia of Type Strains, Phase IV (KMG-IV): sequencing the most valuable type-strain genomes for metagenomic binning, comparative biology and taxonomic classification.</title>
        <authorList>
            <person name="Goeker M."/>
        </authorList>
    </citation>
    <scope>NUCLEOTIDE SEQUENCE [LARGE SCALE GENOMIC DNA]</scope>
    <source>
        <strain evidence="5 6">DSM 45615</strain>
    </source>
</reference>
<sequence>MAIDVPWSVLPEYHCFGCSPHNPSGLGLTFTPHEDGVEARFELGRAFESYPGVVHGGLVGVICDETMGNLIVLARQVPAFTVSLRTRYVAPLLVGRPYRCLARLRDEEPGPLIHAYADVVDADGAVRATATATYQSFDLAELALPEDEIALLSTRLATPNGA</sequence>
<dbReference type="SUPFAM" id="SSF54637">
    <property type="entry name" value="Thioesterase/thiol ester dehydrase-isomerase"/>
    <property type="match status" value="1"/>
</dbReference>
<dbReference type="GO" id="GO:0006631">
    <property type="term" value="P:fatty acid metabolic process"/>
    <property type="evidence" value="ECO:0007669"/>
    <property type="project" value="UniProtKB-KW"/>
</dbReference>
<proteinExistence type="predicted"/>
<dbReference type="Proteomes" id="UP000578449">
    <property type="component" value="Unassembled WGS sequence"/>
</dbReference>
<dbReference type="Gene3D" id="3.10.129.10">
    <property type="entry name" value="Hotdog Thioesterase"/>
    <property type="match status" value="1"/>
</dbReference>
<evidence type="ECO:0000256" key="3">
    <source>
        <dbReference type="ARBA" id="ARBA00022832"/>
    </source>
</evidence>
<keyword evidence="3" id="KW-0276">Fatty acid metabolism</keyword>
<evidence type="ECO:0000256" key="4">
    <source>
        <dbReference type="ARBA" id="ARBA00023098"/>
    </source>
</evidence>
<dbReference type="AlphaFoldDB" id="A0A840PQ44"/>
<protein>
    <submittedName>
        <fullName evidence="5">Acyl-coenzyme A thioesterase PaaI-like protein</fullName>
    </submittedName>
</protein>
<accession>A0A840PQ44</accession>
<dbReference type="InterPro" id="IPR029069">
    <property type="entry name" value="HotDog_dom_sf"/>
</dbReference>
<keyword evidence="1" id="KW-0963">Cytoplasm</keyword>
<name>A0A840PQ44_9ACTN</name>
<evidence type="ECO:0000256" key="1">
    <source>
        <dbReference type="ARBA" id="ARBA00022490"/>
    </source>
</evidence>
<dbReference type="GO" id="GO:0016787">
    <property type="term" value="F:hydrolase activity"/>
    <property type="evidence" value="ECO:0007669"/>
    <property type="project" value="UniProtKB-KW"/>
</dbReference>
<dbReference type="RefSeq" id="WP_185056042.1">
    <property type="nucleotide sequence ID" value="NZ_BAABIX010000026.1"/>
</dbReference>
<keyword evidence="2" id="KW-0378">Hydrolase</keyword>
<comment type="caution">
    <text evidence="5">The sequence shown here is derived from an EMBL/GenBank/DDBJ whole genome shotgun (WGS) entry which is preliminary data.</text>
</comment>
<dbReference type="PANTHER" id="PTHR12418:SF19">
    <property type="entry name" value="ACYL-COENZYME A THIOESTERASE THEM4"/>
    <property type="match status" value="1"/>
</dbReference>
<keyword evidence="6" id="KW-1185">Reference proteome</keyword>
<dbReference type="InterPro" id="IPR052365">
    <property type="entry name" value="THEM4/THEM5_acyl-CoA_thioest"/>
</dbReference>
<keyword evidence="4" id="KW-0443">Lipid metabolism</keyword>
<dbReference type="PANTHER" id="PTHR12418">
    <property type="entry name" value="ACYL-COENZYME A THIOESTERASE THEM4"/>
    <property type="match status" value="1"/>
</dbReference>
<evidence type="ECO:0000313" key="5">
    <source>
        <dbReference type="EMBL" id="MBB5139197.1"/>
    </source>
</evidence>
<evidence type="ECO:0000256" key="2">
    <source>
        <dbReference type="ARBA" id="ARBA00022801"/>
    </source>
</evidence>
<gene>
    <name evidence="5" type="ORF">HNP84_008960</name>
</gene>